<dbReference type="EMBL" id="JAIRAU010000001">
    <property type="protein sequence ID" value="MBZ5707772.1"/>
    <property type="molecule type" value="Genomic_DNA"/>
</dbReference>
<dbReference type="InterPro" id="IPR029063">
    <property type="entry name" value="SAM-dependent_MTases_sf"/>
</dbReference>
<dbReference type="InterPro" id="IPR041698">
    <property type="entry name" value="Methyltransf_25"/>
</dbReference>
<dbReference type="Pfam" id="PF13649">
    <property type="entry name" value="Methyltransf_25"/>
    <property type="match status" value="1"/>
</dbReference>
<evidence type="ECO:0000313" key="2">
    <source>
        <dbReference type="EMBL" id="MBZ5707772.1"/>
    </source>
</evidence>
<protein>
    <submittedName>
        <fullName evidence="2">Methyltransferase domain-containing protein</fullName>
    </submittedName>
</protein>
<dbReference type="RefSeq" id="WP_224189535.1">
    <property type="nucleotide sequence ID" value="NZ_JAIRAU010000001.1"/>
</dbReference>
<dbReference type="GO" id="GO:0032259">
    <property type="term" value="P:methylation"/>
    <property type="evidence" value="ECO:0007669"/>
    <property type="project" value="UniProtKB-KW"/>
</dbReference>
<accession>A0ABS7THR1</accession>
<keyword evidence="2" id="KW-0808">Transferase</keyword>
<reference evidence="2" key="1">
    <citation type="submission" date="2021-08" db="EMBL/GenBank/DDBJ databases">
        <authorList>
            <person name="Stevens D.C."/>
        </authorList>
    </citation>
    <scope>NUCLEOTIDE SEQUENCE</scope>
    <source>
        <strain evidence="2">DSM 53165</strain>
    </source>
</reference>
<sequence>MTQRSPLADPAPWNLVDTWYAEHGVQYMMAYARDAIALAAPSPAARVLDVAAGPGTLALEVAPQVAHVAALDFAPAMIDGLRRRADRAGLAVDARVGDGQDLPWRDAEFECAFSMFGLIFFPDTARGLRELFRVLRPGGRAVIGSWIPFDQSHRLTALFDALRAAMPELPVGRGTAPLGQPDVLAAALRDAGFTDVRVVPSTHEFVFADVDALWAMQVHGNAPIALLHRDLAPARWQAFERDVLARLREVFGAGEVRYAQTALLGLGVR</sequence>
<dbReference type="Gene3D" id="3.40.50.150">
    <property type="entry name" value="Vaccinia Virus protein VP39"/>
    <property type="match status" value="1"/>
</dbReference>
<keyword evidence="2" id="KW-0489">Methyltransferase</keyword>
<dbReference type="PANTHER" id="PTHR43591:SF57">
    <property type="entry name" value="METHYLTRANSFERASE DOMAIN-CONTAINING PROTEIN-RELATED"/>
    <property type="match status" value="1"/>
</dbReference>
<dbReference type="GO" id="GO:0008168">
    <property type="term" value="F:methyltransferase activity"/>
    <property type="evidence" value="ECO:0007669"/>
    <property type="project" value="UniProtKB-KW"/>
</dbReference>
<gene>
    <name evidence="2" type="ORF">K7C98_00775</name>
</gene>
<feature type="domain" description="Methyltransferase" evidence="1">
    <location>
        <begin position="47"/>
        <end position="139"/>
    </location>
</feature>
<dbReference type="CDD" id="cd02440">
    <property type="entry name" value="AdoMet_MTases"/>
    <property type="match status" value="1"/>
</dbReference>
<proteinExistence type="predicted"/>
<dbReference type="SUPFAM" id="SSF53335">
    <property type="entry name" value="S-adenosyl-L-methionine-dependent methyltransferases"/>
    <property type="match status" value="1"/>
</dbReference>
<comment type="caution">
    <text evidence="2">The sequence shown here is derived from an EMBL/GenBank/DDBJ whole genome shotgun (WGS) entry which is preliminary data.</text>
</comment>
<name>A0ABS7THR1_9BACT</name>
<keyword evidence="3" id="KW-1185">Reference proteome</keyword>
<evidence type="ECO:0000313" key="3">
    <source>
        <dbReference type="Proteomes" id="UP001139031"/>
    </source>
</evidence>
<evidence type="ECO:0000259" key="1">
    <source>
        <dbReference type="Pfam" id="PF13649"/>
    </source>
</evidence>
<organism evidence="2 3">
    <name type="scientific">Nannocystis pusilla</name>
    <dbReference type="NCBI Taxonomy" id="889268"/>
    <lineage>
        <taxon>Bacteria</taxon>
        <taxon>Pseudomonadati</taxon>
        <taxon>Myxococcota</taxon>
        <taxon>Polyangia</taxon>
        <taxon>Nannocystales</taxon>
        <taxon>Nannocystaceae</taxon>
        <taxon>Nannocystis</taxon>
    </lineage>
</organism>
<dbReference type="PANTHER" id="PTHR43591">
    <property type="entry name" value="METHYLTRANSFERASE"/>
    <property type="match status" value="1"/>
</dbReference>
<dbReference type="Proteomes" id="UP001139031">
    <property type="component" value="Unassembled WGS sequence"/>
</dbReference>